<keyword evidence="6" id="KW-0830">Ubiquinone</keyword>
<dbReference type="GO" id="GO:0061542">
    <property type="term" value="F:3-demethylubiquinol 3-O-methyltransferase activity"/>
    <property type="evidence" value="ECO:0007669"/>
    <property type="project" value="UniProtKB-UniRule"/>
</dbReference>
<organism evidence="6 7">
    <name type="scientific">Candidatus Liberibacter solanacearum</name>
    <dbReference type="NCBI Taxonomy" id="556287"/>
    <lineage>
        <taxon>Bacteria</taxon>
        <taxon>Pseudomonadati</taxon>
        <taxon>Pseudomonadota</taxon>
        <taxon>Alphaproteobacteria</taxon>
        <taxon>Hyphomicrobiales</taxon>
        <taxon>Rhizobiaceae</taxon>
        <taxon>Liberibacter</taxon>
    </lineage>
</organism>
<dbReference type="PANTHER" id="PTHR43464:SF19">
    <property type="entry name" value="UBIQUINONE BIOSYNTHESIS O-METHYLTRANSFERASE, MITOCHONDRIAL"/>
    <property type="match status" value="1"/>
</dbReference>
<accession>A0A094Z059</accession>
<evidence type="ECO:0000256" key="1">
    <source>
        <dbReference type="ARBA" id="ARBA00022603"/>
    </source>
</evidence>
<feature type="binding site" evidence="5">
    <location>
        <position position="138"/>
    </location>
    <ligand>
        <name>S-adenosyl-L-methionine</name>
        <dbReference type="ChEBI" id="CHEBI:59789"/>
    </ligand>
</feature>
<comment type="catalytic activity">
    <reaction evidence="5">
        <text>a 3-(all-trans-polyprenyl)benzene-1,2-diol + S-adenosyl-L-methionine = a 2-methoxy-6-(all-trans-polyprenyl)phenol + S-adenosyl-L-homocysteine + H(+)</text>
        <dbReference type="Rhea" id="RHEA:31411"/>
        <dbReference type="Rhea" id="RHEA-COMP:9550"/>
        <dbReference type="Rhea" id="RHEA-COMP:9551"/>
        <dbReference type="ChEBI" id="CHEBI:15378"/>
        <dbReference type="ChEBI" id="CHEBI:57856"/>
        <dbReference type="ChEBI" id="CHEBI:59789"/>
        <dbReference type="ChEBI" id="CHEBI:62729"/>
        <dbReference type="ChEBI" id="CHEBI:62731"/>
        <dbReference type="EC" id="2.1.1.222"/>
    </reaction>
</comment>
<comment type="similarity">
    <text evidence="5">Belongs to the methyltransferase superfamily. UbiG/COQ3 family.</text>
</comment>
<dbReference type="RefSeq" id="WP_034441834.1">
    <property type="nucleotide sequence ID" value="NZ_JMTK01000005.1"/>
</dbReference>
<dbReference type="EC" id="2.1.1.64" evidence="5"/>
<dbReference type="InterPro" id="IPR029063">
    <property type="entry name" value="SAM-dependent_MTases_sf"/>
</dbReference>
<comment type="catalytic activity">
    <reaction evidence="5">
        <text>a 3-demethylubiquinol + S-adenosyl-L-methionine = a ubiquinol + S-adenosyl-L-homocysteine + H(+)</text>
        <dbReference type="Rhea" id="RHEA:44380"/>
        <dbReference type="Rhea" id="RHEA-COMP:9566"/>
        <dbReference type="Rhea" id="RHEA-COMP:10914"/>
        <dbReference type="ChEBI" id="CHEBI:15378"/>
        <dbReference type="ChEBI" id="CHEBI:17976"/>
        <dbReference type="ChEBI" id="CHEBI:57856"/>
        <dbReference type="ChEBI" id="CHEBI:59789"/>
        <dbReference type="ChEBI" id="CHEBI:84422"/>
        <dbReference type="EC" id="2.1.1.64"/>
    </reaction>
</comment>
<comment type="caution">
    <text evidence="6">The sequence shown here is derived from an EMBL/GenBank/DDBJ whole genome shotgun (WGS) entry which is preliminary data.</text>
</comment>
<keyword evidence="7" id="KW-1185">Reference proteome</keyword>
<name>A0A094Z059_9HYPH</name>
<dbReference type="InterPro" id="IPR010233">
    <property type="entry name" value="UbiG_MeTrfase"/>
</dbReference>
<protein>
    <recommendedName>
        <fullName evidence="5">Ubiquinone biosynthesis O-methyltransferase</fullName>
    </recommendedName>
    <alternativeName>
        <fullName evidence="5">2-polyprenyl-6-hydroxyphenol methylase</fullName>
        <ecNumber evidence="5">2.1.1.222</ecNumber>
    </alternativeName>
    <alternativeName>
        <fullName evidence="5">3-demethylubiquinone 3-O-methyltransferase</fullName>
        <ecNumber evidence="5">2.1.1.64</ecNumber>
    </alternativeName>
</protein>
<dbReference type="AlphaFoldDB" id="A0A094Z059"/>
<dbReference type="GO" id="GO:0102208">
    <property type="term" value="F:2-polyprenyl-6-hydroxyphenol methylase activity"/>
    <property type="evidence" value="ECO:0007669"/>
    <property type="project" value="UniProtKB-EC"/>
</dbReference>
<dbReference type="Pfam" id="PF13489">
    <property type="entry name" value="Methyltransf_23"/>
    <property type="match status" value="1"/>
</dbReference>
<evidence type="ECO:0000313" key="6">
    <source>
        <dbReference type="EMBL" id="KJZ81325.1"/>
    </source>
</evidence>
<feature type="binding site" evidence="5">
    <location>
        <position position="95"/>
    </location>
    <ligand>
        <name>S-adenosyl-L-methionine</name>
        <dbReference type="ChEBI" id="CHEBI:59789"/>
    </ligand>
</feature>
<dbReference type="EMBL" id="JMTK01000005">
    <property type="protein sequence ID" value="KJZ81325.1"/>
    <property type="molecule type" value="Genomic_DNA"/>
</dbReference>
<keyword evidence="3 5" id="KW-0831">Ubiquinone biosynthesis</keyword>
<dbReference type="PATRIC" id="fig|556287.8.peg.1211"/>
<dbReference type="HAMAP" id="MF_00472">
    <property type="entry name" value="UbiG"/>
    <property type="match status" value="1"/>
</dbReference>
<comment type="function">
    <text evidence="5">O-methyltransferase that catalyzes the 2 O-methylation steps in the ubiquinone biosynthetic pathway.</text>
</comment>
<dbReference type="Gene3D" id="3.40.50.150">
    <property type="entry name" value="Vaccinia Virus protein VP39"/>
    <property type="match status" value="1"/>
</dbReference>
<comment type="pathway">
    <text evidence="5">Cofactor biosynthesis; ubiquinone biosynthesis.</text>
</comment>
<dbReference type="EC" id="2.1.1.222" evidence="5"/>
<dbReference type="GO" id="GO:0032259">
    <property type="term" value="P:methylation"/>
    <property type="evidence" value="ECO:0007669"/>
    <property type="project" value="UniProtKB-KW"/>
</dbReference>
<keyword evidence="1 5" id="KW-0489">Methyltransferase</keyword>
<dbReference type="PANTHER" id="PTHR43464">
    <property type="entry name" value="METHYLTRANSFERASE"/>
    <property type="match status" value="1"/>
</dbReference>
<dbReference type="GO" id="GO:0010420">
    <property type="term" value="F:polyprenyldihydroxybenzoate methyltransferase activity"/>
    <property type="evidence" value="ECO:0007669"/>
    <property type="project" value="InterPro"/>
</dbReference>
<reference evidence="6 7" key="1">
    <citation type="journal article" date="2015" name="Phytopathology">
        <title>Genomes of Candidatus Liberibacter solanacearum haplotype A from New Zealand and the USA suggest significant genome plasticity in the species.</title>
        <authorList>
            <person name="Thompson S.M."/>
            <person name="Johnson C.P."/>
            <person name="Lu A.Y."/>
            <person name="Frampton R.A."/>
            <person name="Sullivan K.L."/>
            <person name="Fiers M.W."/>
            <person name="Crowhurst R.N."/>
            <person name="Pitman A.R."/>
            <person name="Scott I."/>
            <person name="Gudmestad N.C."/>
            <person name="Smith G.R."/>
        </authorList>
    </citation>
    <scope>NUCLEOTIDE SEQUENCE [LARGE SCALE GENOMIC DNA]</scope>
    <source>
        <strain evidence="6 7">LsoNZ1</strain>
    </source>
</reference>
<sequence>MQKKYPNYTTKNQEEINQFSNIASEWWNPTGKFKPLHQINPVRLQYIQNKIMQHFQCDNHDAYPFKGLRILDLGCGGGLLSEPIARMGATVIGIDPSPKNIETAKNHADTHNINIDYRVACAEDIAKTDEKFDVILNMEVIEHVNNIHYFANTCCSLLLDDGLMFVSTINRTFKAMLLAIVGAEYVLQWLPKGTHQYEKFVKPMEIEELLAKNNVEVIDRIGVVYSILCNKWKLSEKNMDVNYMLLAHLPKIR</sequence>
<proteinExistence type="inferred from homology"/>
<evidence type="ECO:0000256" key="5">
    <source>
        <dbReference type="HAMAP-Rule" id="MF_00472"/>
    </source>
</evidence>
<feature type="binding site" evidence="5">
    <location>
        <position position="74"/>
    </location>
    <ligand>
        <name>S-adenosyl-L-methionine</name>
        <dbReference type="ChEBI" id="CHEBI:59789"/>
    </ligand>
</feature>
<keyword evidence="2 5" id="KW-0808">Transferase</keyword>
<keyword evidence="4 5" id="KW-0949">S-adenosyl-L-methionine</keyword>
<dbReference type="UniPathway" id="UPA00232"/>
<feature type="binding site" evidence="5">
    <location>
        <position position="43"/>
    </location>
    <ligand>
        <name>S-adenosyl-L-methionine</name>
        <dbReference type="ChEBI" id="CHEBI:59789"/>
    </ligand>
</feature>
<evidence type="ECO:0000256" key="4">
    <source>
        <dbReference type="ARBA" id="ARBA00022691"/>
    </source>
</evidence>
<dbReference type="NCBIfam" id="TIGR01983">
    <property type="entry name" value="UbiG"/>
    <property type="match status" value="1"/>
</dbReference>
<evidence type="ECO:0000256" key="2">
    <source>
        <dbReference type="ARBA" id="ARBA00022679"/>
    </source>
</evidence>
<gene>
    <name evidence="5" type="primary">ubiG</name>
    <name evidence="6" type="ORF">DJ66_1215</name>
</gene>
<evidence type="ECO:0000256" key="3">
    <source>
        <dbReference type="ARBA" id="ARBA00022688"/>
    </source>
</evidence>
<evidence type="ECO:0000313" key="7">
    <source>
        <dbReference type="Proteomes" id="UP000033731"/>
    </source>
</evidence>
<dbReference type="SUPFAM" id="SSF53335">
    <property type="entry name" value="S-adenosyl-L-methionine-dependent methyltransferases"/>
    <property type="match status" value="1"/>
</dbReference>
<dbReference type="Proteomes" id="UP000033731">
    <property type="component" value="Unassembled WGS sequence"/>
</dbReference>